<feature type="transmembrane region" description="Helical" evidence="7">
    <location>
        <begin position="173"/>
        <end position="194"/>
    </location>
</feature>
<dbReference type="OrthoDB" id="8843934at2"/>
<dbReference type="EMBL" id="QPGL01000002">
    <property type="protein sequence ID" value="RCS70460.1"/>
    <property type="molecule type" value="Genomic_DNA"/>
</dbReference>
<keyword evidence="6 7" id="KW-0472">Membrane</keyword>
<proteinExistence type="inferred from homology"/>
<keyword evidence="9" id="KW-1185">Reference proteome</keyword>
<dbReference type="RefSeq" id="WP_086960242.1">
    <property type="nucleotide sequence ID" value="NZ_AP018681.1"/>
</dbReference>
<dbReference type="PANTHER" id="PTHR32196:SF37">
    <property type="entry name" value="L-ARABINOSE TRANSPORT SYSTEM PERMEASE PROTEIN ARAH"/>
    <property type="match status" value="1"/>
</dbReference>
<feature type="transmembrane region" description="Helical" evidence="7">
    <location>
        <begin position="24"/>
        <end position="45"/>
    </location>
</feature>
<dbReference type="AlphaFoldDB" id="A0A368LI91"/>
<evidence type="ECO:0000256" key="3">
    <source>
        <dbReference type="ARBA" id="ARBA00022475"/>
    </source>
</evidence>
<comment type="caution">
    <text evidence="8">The sequence shown here is derived from an EMBL/GenBank/DDBJ whole genome shotgun (WGS) entry which is preliminary data.</text>
</comment>
<sequence length="327" mass="34071">MTTLNPTSTNNESKKTSRFKINNFWDRFGMLTVFAGLFLICAIFVPNFASMINMRGLGLAISMSGMIACAMLFCLACGDLDLSVASIVACSGVVTAVAINATESVTLGIGAGLLSGVAFGLFNGFIIAKLKVNALITTLATMQIARGLGYIISDGKAVGITEEGFFSLGNASFLGLPLPVWLTVATFAVFSFLLNKTVYGRNTLAIGGNEEAARLAGVNVTKTKLIIFTVSGLISALAGVILAARMTSGQPMTSVGFELTVISACVLGGVSLKGGIGKISYVIAGVLILGTVENAMNLLNISPFAQYVVRGSILLAAVIFDRYKQAK</sequence>
<evidence type="ECO:0000313" key="8">
    <source>
        <dbReference type="EMBL" id="RCS70460.1"/>
    </source>
</evidence>
<accession>A0A368LI91</accession>
<dbReference type="GeneID" id="303189952"/>
<gene>
    <name evidence="8" type="ORF">CIK83_13580</name>
</gene>
<feature type="transmembrane region" description="Helical" evidence="7">
    <location>
        <begin position="82"/>
        <end position="101"/>
    </location>
</feature>
<organism evidence="8 9">
    <name type="scientific">Vibrio casei</name>
    <dbReference type="NCBI Taxonomy" id="673372"/>
    <lineage>
        <taxon>Bacteria</taxon>
        <taxon>Pseudomonadati</taxon>
        <taxon>Pseudomonadota</taxon>
        <taxon>Gammaproteobacteria</taxon>
        <taxon>Vibrionales</taxon>
        <taxon>Vibrionaceae</taxon>
        <taxon>Vibrio</taxon>
    </lineage>
</organism>
<dbReference type="CDD" id="cd06579">
    <property type="entry name" value="TM_PBP1_transp_AraH_like"/>
    <property type="match status" value="1"/>
</dbReference>
<evidence type="ECO:0000313" key="9">
    <source>
        <dbReference type="Proteomes" id="UP000252479"/>
    </source>
</evidence>
<dbReference type="GO" id="GO:0022857">
    <property type="term" value="F:transmembrane transporter activity"/>
    <property type="evidence" value="ECO:0007669"/>
    <property type="project" value="InterPro"/>
</dbReference>
<comment type="similarity">
    <text evidence="2">Belongs to the binding-protein-dependent transport system permease family. AraH/RbsC subfamily.</text>
</comment>
<evidence type="ECO:0000256" key="6">
    <source>
        <dbReference type="ARBA" id="ARBA00023136"/>
    </source>
</evidence>
<feature type="transmembrane region" description="Helical" evidence="7">
    <location>
        <begin position="107"/>
        <end position="127"/>
    </location>
</feature>
<feature type="transmembrane region" description="Helical" evidence="7">
    <location>
        <begin position="225"/>
        <end position="246"/>
    </location>
</feature>
<evidence type="ECO:0000256" key="4">
    <source>
        <dbReference type="ARBA" id="ARBA00022692"/>
    </source>
</evidence>
<evidence type="ECO:0000256" key="1">
    <source>
        <dbReference type="ARBA" id="ARBA00004429"/>
    </source>
</evidence>
<reference evidence="8 9" key="1">
    <citation type="journal article" date="2017" name="Elife">
        <title>Extensive horizontal gene transfer in cheese-associated bacteria.</title>
        <authorList>
            <person name="Bonham K.S."/>
            <person name="Wolfe B.E."/>
            <person name="Dutton R.J."/>
        </authorList>
    </citation>
    <scope>NUCLEOTIDE SEQUENCE [LARGE SCALE GENOMIC DNA]</scope>
    <source>
        <strain evidence="8 9">JB196</strain>
    </source>
</reference>
<feature type="transmembrane region" description="Helical" evidence="7">
    <location>
        <begin position="134"/>
        <end position="153"/>
    </location>
</feature>
<comment type="subcellular location">
    <subcellularLocation>
        <location evidence="1">Cell inner membrane</location>
        <topology evidence="1">Multi-pass membrane protein</topology>
    </subcellularLocation>
</comment>
<feature type="transmembrane region" description="Helical" evidence="7">
    <location>
        <begin position="279"/>
        <end position="298"/>
    </location>
</feature>
<keyword evidence="4 7" id="KW-0812">Transmembrane</keyword>
<keyword evidence="5 7" id="KW-1133">Transmembrane helix</keyword>
<evidence type="ECO:0000256" key="5">
    <source>
        <dbReference type="ARBA" id="ARBA00022989"/>
    </source>
</evidence>
<dbReference type="PANTHER" id="PTHR32196">
    <property type="entry name" value="ABC TRANSPORTER PERMEASE PROTEIN YPHD-RELATED-RELATED"/>
    <property type="match status" value="1"/>
</dbReference>
<dbReference type="InterPro" id="IPR001851">
    <property type="entry name" value="ABC_transp_permease"/>
</dbReference>
<dbReference type="Proteomes" id="UP000252479">
    <property type="component" value="Unassembled WGS sequence"/>
</dbReference>
<protein>
    <submittedName>
        <fullName evidence="8">L-arabinose ABC transporter permease AraH</fullName>
    </submittedName>
</protein>
<evidence type="ECO:0000256" key="2">
    <source>
        <dbReference type="ARBA" id="ARBA00007942"/>
    </source>
</evidence>
<dbReference type="GO" id="GO:0005886">
    <property type="term" value="C:plasma membrane"/>
    <property type="evidence" value="ECO:0007669"/>
    <property type="project" value="UniProtKB-SubCell"/>
</dbReference>
<dbReference type="NCBIfam" id="NF008441">
    <property type="entry name" value="PRK11285.1"/>
    <property type="match status" value="1"/>
</dbReference>
<name>A0A368LI91_9VIBR</name>
<evidence type="ECO:0000256" key="7">
    <source>
        <dbReference type="SAM" id="Phobius"/>
    </source>
</evidence>
<feature type="transmembrane region" description="Helical" evidence="7">
    <location>
        <begin position="57"/>
        <end position="75"/>
    </location>
</feature>
<keyword evidence="3" id="KW-1003">Cell membrane</keyword>
<dbReference type="Pfam" id="PF02653">
    <property type="entry name" value="BPD_transp_2"/>
    <property type="match status" value="1"/>
</dbReference>